<reference evidence="3" key="2">
    <citation type="submission" date="2018-12" db="UniProtKB">
        <authorList>
            <consortium name="WormBaseParasite"/>
        </authorList>
    </citation>
    <scope>IDENTIFICATION</scope>
    <source>
        <strain evidence="3">Puerto Rican</strain>
    </source>
</reference>
<evidence type="ECO:0000256" key="1">
    <source>
        <dbReference type="SAM" id="Phobius"/>
    </source>
</evidence>
<accession>A0A3Q0KQA6</accession>
<sequence>MKLDELPIYTECIGNKTYVLERLEPNPVTNIFMDSVRPIRTQAQEVLTLSQKHALKYQSKLSSFTTSIAKTIRDEPVILARLGFVVSCSLGGWVLGYKGRSFRKLVYASICGSVATVVSFPNGSLSNLKYAFDIGSNKFSKIAERFNS</sequence>
<keyword evidence="1" id="KW-0812">Transmembrane</keyword>
<dbReference type="GO" id="GO:0061617">
    <property type="term" value="C:MICOS complex"/>
    <property type="evidence" value="ECO:0007669"/>
    <property type="project" value="InterPro"/>
</dbReference>
<organism evidence="2 3">
    <name type="scientific">Schistosoma mansoni</name>
    <name type="common">Blood fluke</name>
    <dbReference type="NCBI Taxonomy" id="6183"/>
    <lineage>
        <taxon>Eukaryota</taxon>
        <taxon>Metazoa</taxon>
        <taxon>Spiralia</taxon>
        <taxon>Lophotrochozoa</taxon>
        <taxon>Platyhelminthes</taxon>
        <taxon>Trematoda</taxon>
        <taxon>Digenea</taxon>
        <taxon>Strigeidida</taxon>
        <taxon>Schistosomatoidea</taxon>
        <taxon>Schistosomatidae</taxon>
        <taxon>Schistosoma</taxon>
    </lineage>
</organism>
<name>A0A3Q0KQA6_SCHMA</name>
<dbReference type="GO" id="GO:0042407">
    <property type="term" value="P:cristae formation"/>
    <property type="evidence" value="ECO:0007669"/>
    <property type="project" value="InterPro"/>
</dbReference>
<evidence type="ECO:0000313" key="3">
    <source>
        <dbReference type="WBParaSite" id="Smp_153750.1"/>
    </source>
</evidence>
<dbReference type="WBParaSite" id="Smp_153750.1">
    <property type="protein sequence ID" value="Smp_153750.1"/>
    <property type="gene ID" value="Smp_153750"/>
</dbReference>
<keyword evidence="2" id="KW-1185">Reference proteome</keyword>
<dbReference type="AlphaFoldDB" id="A0A3Q0KQA6"/>
<reference evidence="2" key="1">
    <citation type="journal article" date="2012" name="PLoS Negl. Trop. Dis.">
        <title>A systematically improved high quality genome and transcriptome of the human blood fluke Schistosoma mansoni.</title>
        <authorList>
            <person name="Protasio A.V."/>
            <person name="Tsai I.J."/>
            <person name="Babbage A."/>
            <person name="Nichol S."/>
            <person name="Hunt M."/>
            <person name="Aslett M.A."/>
            <person name="De Silva N."/>
            <person name="Velarde G.S."/>
            <person name="Anderson T.J."/>
            <person name="Clark R.C."/>
            <person name="Davidson C."/>
            <person name="Dillon G.P."/>
            <person name="Holroyd N.E."/>
            <person name="LoVerde P.T."/>
            <person name="Lloyd C."/>
            <person name="McQuillan J."/>
            <person name="Oliveira G."/>
            <person name="Otto T.D."/>
            <person name="Parker-Manuel S.J."/>
            <person name="Quail M.A."/>
            <person name="Wilson R.A."/>
            <person name="Zerlotini A."/>
            <person name="Dunne D.W."/>
            <person name="Berriman M."/>
        </authorList>
    </citation>
    <scope>NUCLEOTIDE SEQUENCE [LARGE SCALE GENOMIC DNA]</scope>
    <source>
        <strain evidence="2">Puerto Rican</strain>
    </source>
</reference>
<evidence type="ECO:0000313" key="2">
    <source>
        <dbReference type="Proteomes" id="UP000008854"/>
    </source>
</evidence>
<keyword evidence="1" id="KW-0472">Membrane</keyword>
<dbReference type="PANTHER" id="PTHR14564">
    <property type="entry name" value="MICOS COMPLEX SUBUNIT MIC26 / MIC27 FAMILY MEMBER"/>
    <property type="match status" value="1"/>
</dbReference>
<feature type="transmembrane region" description="Helical" evidence="1">
    <location>
        <begin position="78"/>
        <end position="97"/>
    </location>
</feature>
<protein>
    <submittedName>
        <fullName evidence="3">MICOS complex subunit</fullName>
    </submittedName>
</protein>
<dbReference type="InterPro" id="IPR033182">
    <property type="entry name" value="MIC26/MIC27_animal"/>
</dbReference>
<dbReference type="STRING" id="6183.A0A3Q0KQA6"/>
<keyword evidence="1" id="KW-1133">Transmembrane helix</keyword>
<proteinExistence type="predicted"/>
<dbReference type="InParanoid" id="A0A3Q0KQA6"/>
<dbReference type="Proteomes" id="UP000008854">
    <property type="component" value="Unassembled WGS sequence"/>
</dbReference>